<protein>
    <recommendedName>
        <fullName evidence="3">Tetratricopeptide repeat protein</fullName>
    </recommendedName>
</protein>
<evidence type="ECO:0000313" key="2">
    <source>
        <dbReference type="Proteomes" id="UP001162741"/>
    </source>
</evidence>
<evidence type="ECO:0008006" key="3">
    <source>
        <dbReference type="Google" id="ProtNLM"/>
    </source>
</evidence>
<reference evidence="1" key="1">
    <citation type="submission" date="2022-10" db="EMBL/GenBank/DDBJ databases">
        <title>Chitinophaga sp. nov., isolated from soil.</title>
        <authorList>
            <person name="Jeon C.O."/>
        </authorList>
    </citation>
    <scope>NUCLEOTIDE SEQUENCE</scope>
    <source>
        <strain evidence="1">R8</strain>
    </source>
</reference>
<dbReference type="Proteomes" id="UP001162741">
    <property type="component" value="Chromosome"/>
</dbReference>
<keyword evidence="2" id="KW-1185">Reference proteome</keyword>
<name>A0ABY6J9P3_9BACT</name>
<dbReference type="EMBL" id="CP107006">
    <property type="protein sequence ID" value="UYQ95287.1"/>
    <property type="molecule type" value="Genomic_DNA"/>
</dbReference>
<gene>
    <name evidence="1" type="ORF">MKQ68_09280</name>
</gene>
<proteinExistence type="predicted"/>
<dbReference type="PROSITE" id="PS51257">
    <property type="entry name" value="PROKAR_LIPOPROTEIN"/>
    <property type="match status" value="1"/>
</dbReference>
<accession>A0ABY6J9P3</accession>
<sequence>MKYSALRYLGILLMVFFCACKSGEKMYNRGQYDDAVRLFVKKLQKRPNDSKSLALLPRAYQMAVETHEANVNSHLVSNNALKWERVRAEYNALQNLYYYIQSSPAALRIVKPKDYSSAITGAQENAAEARYNRGLQLMGENNKASARKAFHEFDATLALVPEYKDAKARREEAFNAGTIYVAISQLQMRSPSFQFSADQFRDVLLRDLQRRNLDRFVLFIDEREARAQKLRPDHYLELLFYDFVVGQTYVDRLEREVSREVVVGQTKERDSTGKVFNKDVWGIVKAKVFVTKKTVTSSGMMDYRITEVDNGRLLRTNRVPGQFVWLNQFGTFRGDERALSDEDRKLMTGRDMLPPPPQQLFTEMTRPIYDQMARELQSYYNSIY</sequence>
<dbReference type="RefSeq" id="WP_264283051.1">
    <property type="nucleotide sequence ID" value="NZ_CP107006.1"/>
</dbReference>
<dbReference type="Gene3D" id="1.25.40.10">
    <property type="entry name" value="Tetratricopeptide repeat domain"/>
    <property type="match status" value="1"/>
</dbReference>
<dbReference type="InterPro" id="IPR011990">
    <property type="entry name" value="TPR-like_helical_dom_sf"/>
</dbReference>
<organism evidence="1 2">
    <name type="scientific">Chitinophaga horti</name>
    <dbReference type="NCBI Taxonomy" id="2920382"/>
    <lineage>
        <taxon>Bacteria</taxon>
        <taxon>Pseudomonadati</taxon>
        <taxon>Bacteroidota</taxon>
        <taxon>Chitinophagia</taxon>
        <taxon>Chitinophagales</taxon>
        <taxon>Chitinophagaceae</taxon>
        <taxon>Chitinophaga</taxon>
    </lineage>
</organism>
<evidence type="ECO:0000313" key="1">
    <source>
        <dbReference type="EMBL" id="UYQ95287.1"/>
    </source>
</evidence>